<dbReference type="Proteomes" id="UP000054776">
    <property type="component" value="Unassembled WGS sequence"/>
</dbReference>
<dbReference type="InterPro" id="IPR043129">
    <property type="entry name" value="ATPase_NBD"/>
</dbReference>
<keyword evidence="7" id="KW-0633">Potassium transport</keyword>
<name>A0A0V1AUU3_TRISP</name>
<evidence type="ECO:0000256" key="17">
    <source>
        <dbReference type="ARBA" id="ARBA00023212"/>
    </source>
</evidence>
<keyword evidence="12" id="KW-0630">Potassium</keyword>
<evidence type="ECO:0000259" key="22">
    <source>
        <dbReference type="PROSITE" id="PS50853"/>
    </source>
</evidence>
<feature type="transmembrane region" description="Helical" evidence="21">
    <location>
        <begin position="532"/>
        <end position="558"/>
    </location>
</feature>
<reference evidence="23 24" key="1">
    <citation type="submission" date="2015-01" db="EMBL/GenBank/DDBJ databases">
        <title>Evolution of Trichinella species and genotypes.</title>
        <authorList>
            <person name="Korhonen P.K."/>
            <person name="Edoardo P."/>
            <person name="Giuseppe L.R."/>
            <person name="Gasser R.B."/>
        </authorList>
    </citation>
    <scope>NUCLEOTIDE SEQUENCE [LARGE SCALE GENOMIC DNA]</scope>
    <source>
        <strain evidence="23">ISS3</strain>
    </source>
</reference>
<feature type="domain" description="Fibronectin type-III" evidence="22">
    <location>
        <begin position="998"/>
        <end position="1093"/>
    </location>
</feature>
<keyword evidence="5 20" id="KW-0813">Transport</keyword>
<keyword evidence="8 20" id="KW-0812">Transmembrane</keyword>
<evidence type="ECO:0000256" key="12">
    <source>
        <dbReference type="ARBA" id="ARBA00022958"/>
    </source>
</evidence>
<dbReference type="CDD" id="cd00063">
    <property type="entry name" value="FN3"/>
    <property type="match status" value="2"/>
</dbReference>
<keyword evidence="9" id="KW-0547">Nucleotide-binding</keyword>
<gene>
    <name evidence="23" type="primary">twk-7</name>
    <name evidence="23" type="ORF">T01_1800</name>
</gene>
<dbReference type="FunFam" id="3.90.640.10:FF:000006">
    <property type="entry name" value="Actin-related protein 3 (ARP3)"/>
    <property type="match status" value="1"/>
</dbReference>
<comment type="similarity">
    <text evidence="3 20">Belongs to the two pore domain potassium channel (TC 1.A.1.8) family.</text>
</comment>
<proteinExistence type="inferred from homology"/>
<evidence type="ECO:0000256" key="5">
    <source>
        <dbReference type="ARBA" id="ARBA00022448"/>
    </source>
</evidence>
<comment type="caution">
    <text evidence="23">The sequence shown here is derived from an EMBL/GenBank/DDBJ whole genome shotgun (WGS) entry which is preliminary data.</text>
</comment>
<evidence type="ECO:0000256" key="10">
    <source>
        <dbReference type="ARBA" id="ARBA00022826"/>
    </source>
</evidence>
<dbReference type="InterPro" id="IPR004000">
    <property type="entry name" value="Actin"/>
</dbReference>
<feature type="transmembrane region" description="Helical" evidence="21">
    <location>
        <begin position="760"/>
        <end position="780"/>
    </location>
</feature>
<dbReference type="PRINTS" id="PR01333">
    <property type="entry name" value="2POREKCHANEL"/>
</dbReference>
<dbReference type="GO" id="GO:0003779">
    <property type="term" value="F:actin binding"/>
    <property type="evidence" value="ECO:0007669"/>
    <property type="project" value="UniProtKB-KW"/>
</dbReference>
<feature type="domain" description="Fibronectin type-III" evidence="22">
    <location>
        <begin position="900"/>
        <end position="997"/>
    </location>
</feature>
<dbReference type="GO" id="GO:0005267">
    <property type="term" value="F:potassium channel activity"/>
    <property type="evidence" value="ECO:0007669"/>
    <property type="project" value="UniProtKB-KW"/>
</dbReference>
<keyword evidence="6" id="KW-0963">Cytoplasm</keyword>
<dbReference type="Pfam" id="PF00022">
    <property type="entry name" value="Actin"/>
    <property type="match status" value="1"/>
</dbReference>
<dbReference type="InterPro" id="IPR013783">
    <property type="entry name" value="Ig-like_fold"/>
</dbReference>
<dbReference type="GO" id="GO:0005524">
    <property type="term" value="F:ATP binding"/>
    <property type="evidence" value="ECO:0007669"/>
    <property type="project" value="UniProtKB-KW"/>
</dbReference>
<dbReference type="Pfam" id="PF07885">
    <property type="entry name" value="Ion_trans_2"/>
    <property type="match status" value="2"/>
</dbReference>
<dbReference type="InParanoid" id="A0A0V1AUU3"/>
<dbReference type="PROSITE" id="PS50853">
    <property type="entry name" value="FN3"/>
    <property type="match status" value="2"/>
</dbReference>
<dbReference type="Gene3D" id="2.60.40.10">
    <property type="entry name" value="Immunoglobulins"/>
    <property type="match status" value="2"/>
</dbReference>
<evidence type="ECO:0000256" key="14">
    <source>
        <dbReference type="ARBA" id="ARBA00023065"/>
    </source>
</evidence>
<organism evidence="23 24">
    <name type="scientific">Trichinella spiralis</name>
    <name type="common">Trichina worm</name>
    <dbReference type="NCBI Taxonomy" id="6334"/>
    <lineage>
        <taxon>Eukaryota</taxon>
        <taxon>Metazoa</taxon>
        <taxon>Ecdysozoa</taxon>
        <taxon>Nematoda</taxon>
        <taxon>Enoplea</taxon>
        <taxon>Dorylaimia</taxon>
        <taxon>Trichinellida</taxon>
        <taxon>Trichinellidae</taxon>
        <taxon>Trichinella</taxon>
    </lineage>
</organism>
<dbReference type="CDD" id="cd10221">
    <property type="entry name" value="ASKHA_NBD_Arp3-like"/>
    <property type="match status" value="1"/>
</dbReference>
<evidence type="ECO:0000256" key="19">
    <source>
        <dbReference type="ARBA" id="ARBA00023892"/>
    </source>
</evidence>
<evidence type="ECO:0000256" key="6">
    <source>
        <dbReference type="ARBA" id="ARBA00022490"/>
    </source>
</evidence>
<feature type="transmembrane region" description="Helical" evidence="21">
    <location>
        <begin position="650"/>
        <end position="668"/>
    </location>
</feature>
<evidence type="ECO:0000313" key="23">
    <source>
        <dbReference type="EMBL" id="KRY28593.1"/>
    </source>
</evidence>
<dbReference type="SMART" id="SM00268">
    <property type="entry name" value="ACTIN"/>
    <property type="match status" value="1"/>
</dbReference>
<protein>
    <recommendedName>
        <fullName evidence="19">Actin-related protein 3</fullName>
    </recommendedName>
</protein>
<dbReference type="OrthoDB" id="421448at2759"/>
<dbReference type="GO" id="GO:0031252">
    <property type="term" value="C:cell leading edge"/>
    <property type="evidence" value="ECO:0007669"/>
    <property type="project" value="UniProtKB-ARBA"/>
</dbReference>
<dbReference type="SMART" id="SM00060">
    <property type="entry name" value="FN3"/>
    <property type="match status" value="2"/>
</dbReference>
<dbReference type="GO" id="GO:0016020">
    <property type="term" value="C:membrane"/>
    <property type="evidence" value="ECO:0007669"/>
    <property type="project" value="UniProtKB-SubCell"/>
</dbReference>
<comment type="similarity">
    <text evidence="4">Belongs to the actin family. ARP3 subfamily.</text>
</comment>
<feature type="transmembrane region" description="Helical" evidence="21">
    <location>
        <begin position="818"/>
        <end position="841"/>
    </location>
</feature>
<dbReference type="InterPro" id="IPR003961">
    <property type="entry name" value="FN3_dom"/>
</dbReference>
<evidence type="ECO:0000256" key="7">
    <source>
        <dbReference type="ARBA" id="ARBA00022538"/>
    </source>
</evidence>
<dbReference type="SUPFAM" id="SSF81324">
    <property type="entry name" value="Voltage-gated potassium channels"/>
    <property type="match status" value="2"/>
</dbReference>
<evidence type="ECO:0000256" key="9">
    <source>
        <dbReference type="ARBA" id="ARBA00022741"/>
    </source>
</evidence>
<dbReference type="Gene3D" id="3.30.420.40">
    <property type="match status" value="2"/>
</dbReference>
<accession>A0A0V1AUU3</accession>
<evidence type="ECO:0000256" key="4">
    <source>
        <dbReference type="ARBA" id="ARBA00006681"/>
    </source>
</evidence>
<sequence>MPSQQPQNIKSQIRWYEDEMCQEWLRYSKIGFAGNTHPNFIIPTVIACRSQSYNIPNTGRMPIDMDFFIGDEALNATNYSIRYPVRHGVVEDWNLMERFLEHSIFKYLRIEPEDHNFLMTESPLNTPENREYLAEVMFESFNVPGLYIAVQAFLAVAASWVGCPQENRSLTAFVIDIGDGITHCVPVIDGYTLASCSRFMPIAGREVTFFIQNLLRERETGIPPEQSMETARNIKEKYCYVSPNIMKEFSKYDENLSKFIKKYEGQHAVTKKPFHVDVGYERFLGPEIFFCPEFANADYKRSLSEEVDLAIQQCPIDVRRALYGNIVLSGGSTMFKDFDRRIERDVRRLVNQRLQITEQLCDHRITPKPVTVRVLSHRLQRNAVWFGGSVLASSVKLSYFRICDVCAHEKRIRRNRAVDLPSQRGDTLDVHLLQLDQASLKHNRLVMEERPSVDTSQHCQQQDEDDTLILDKTLQIGSHHKTTSTSQWKHILRIKEEHYYYVKKNITSCKVCKNLLTNIKNMLKKLNRSNAYFYLILPHASLIIVSFLYTLIGAFVFMKLEQPHIRHLYNQKMIQMKADKDLLLERLIEMSRAKSSMDEGETEFRNFVRSIYSMHKWNRWRNTENDRYARIVLQPNEISLNELIHPGQEWNFAAALFFVLTTLTTIGYGDVTPLTKEGRIFCICYCIVGIPLFLVTTANTAKFLSSGVYYLYVRYILIKEKLLKTSGCWWSKRVEYLHNDDRGNEKILLSDLKKIQYVRLSAPAILLIVFGYCILGAALMQQIEPWAFIDSLYFTTISILTVGFGDIVPNAFHSLYIPVVYILFGLVITTMAVDTVGVQYVQRIHQFGRSMTNADYIHLLRRMKMRKFESDEINTLPQMDMIAKIPTDSSPSSKRRSITDPLLVQVINVTPYSIKLRWDEGLEKCPDEEYILKYRAKGTFSLADHKQKRQYSLSLSDREYEINNLRSFTVYSITISRTYKKQEATKRNLVVITEPESSPQDLAIAEVNQDSILLSWKPPFKNKHLVKAYAIYCTTDVELPYEGWRKILVPPNVFTCTINDINDISNCFFSMCSVYDTYHSPLSKPVSVVLSSTSKITEAD</sequence>
<keyword evidence="15 21" id="KW-0472">Membrane</keyword>
<dbReference type="AlphaFoldDB" id="A0A0V1AUU3"/>
<dbReference type="STRING" id="6334.A0A0V1AUU3"/>
<evidence type="ECO:0000256" key="13">
    <source>
        <dbReference type="ARBA" id="ARBA00022989"/>
    </source>
</evidence>
<keyword evidence="14 20" id="KW-0406">Ion transport</keyword>
<feature type="transmembrane region" description="Helical" evidence="21">
    <location>
        <begin position="680"/>
        <end position="701"/>
    </location>
</feature>
<evidence type="ECO:0000256" key="20">
    <source>
        <dbReference type="RuleBase" id="RU003857"/>
    </source>
</evidence>
<evidence type="ECO:0000256" key="15">
    <source>
        <dbReference type="ARBA" id="ARBA00023136"/>
    </source>
</evidence>
<evidence type="ECO:0000256" key="2">
    <source>
        <dbReference type="ARBA" id="ARBA00004245"/>
    </source>
</evidence>
<evidence type="ECO:0000256" key="21">
    <source>
        <dbReference type="SAM" id="Phobius"/>
    </source>
</evidence>
<dbReference type="InterPro" id="IPR003280">
    <property type="entry name" value="2pore_dom_K_chnl"/>
</dbReference>
<keyword evidence="10" id="KW-0631">Potassium channel</keyword>
<feature type="transmembrane region" description="Helical" evidence="21">
    <location>
        <begin position="792"/>
        <end position="812"/>
    </location>
</feature>
<keyword evidence="11" id="KW-0067">ATP-binding</keyword>
<keyword evidence="18 20" id="KW-0407">Ion channel</keyword>
<dbReference type="PRINTS" id="PR01095">
    <property type="entry name" value="TASKCHANNEL"/>
</dbReference>
<dbReference type="EMBL" id="JYDH01000198">
    <property type="protein sequence ID" value="KRY28593.1"/>
    <property type="molecule type" value="Genomic_DNA"/>
</dbReference>
<keyword evidence="16" id="KW-0009">Actin-binding</keyword>
<dbReference type="PANTHER" id="PTHR11937">
    <property type="entry name" value="ACTIN"/>
    <property type="match status" value="1"/>
</dbReference>
<dbReference type="InterPro" id="IPR003092">
    <property type="entry name" value="2pore_dom_K_chnl_TASK"/>
</dbReference>
<evidence type="ECO:0000256" key="1">
    <source>
        <dbReference type="ARBA" id="ARBA00004141"/>
    </source>
</evidence>
<dbReference type="GO" id="GO:0005856">
    <property type="term" value="C:cytoskeleton"/>
    <property type="evidence" value="ECO:0007669"/>
    <property type="project" value="UniProtKB-SubCell"/>
</dbReference>
<dbReference type="Gene3D" id="1.10.287.70">
    <property type="match status" value="1"/>
</dbReference>
<keyword evidence="17" id="KW-0206">Cytoskeleton</keyword>
<dbReference type="SUPFAM" id="SSF53067">
    <property type="entry name" value="Actin-like ATPase domain"/>
    <property type="match status" value="2"/>
</dbReference>
<evidence type="ECO:0000256" key="11">
    <source>
        <dbReference type="ARBA" id="ARBA00022840"/>
    </source>
</evidence>
<dbReference type="Gene3D" id="3.90.640.10">
    <property type="entry name" value="Actin, Chain A, domain 4"/>
    <property type="match status" value="1"/>
</dbReference>
<dbReference type="InterPro" id="IPR036116">
    <property type="entry name" value="FN3_sf"/>
</dbReference>
<dbReference type="InterPro" id="IPR013099">
    <property type="entry name" value="K_chnl_dom"/>
</dbReference>
<comment type="subcellular location">
    <subcellularLocation>
        <location evidence="2">Cytoplasm</location>
        <location evidence="2">Cytoskeleton</location>
    </subcellularLocation>
    <subcellularLocation>
        <location evidence="1">Membrane</location>
        <topology evidence="1">Multi-pass membrane protein</topology>
    </subcellularLocation>
</comment>
<evidence type="ECO:0000256" key="8">
    <source>
        <dbReference type="ARBA" id="ARBA00022692"/>
    </source>
</evidence>
<evidence type="ECO:0000256" key="3">
    <source>
        <dbReference type="ARBA" id="ARBA00006666"/>
    </source>
</evidence>
<dbReference type="FunFam" id="3.30.420.40:FF:000029">
    <property type="entry name" value="Actin-related protein 3"/>
    <property type="match status" value="1"/>
</dbReference>
<keyword evidence="24" id="KW-1185">Reference proteome</keyword>
<keyword evidence="13 21" id="KW-1133">Transmembrane helix</keyword>
<evidence type="ECO:0000313" key="24">
    <source>
        <dbReference type="Proteomes" id="UP000054776"/>
    </source>
</evidence>
<dbReference type="SUPFAM" id="SSF49265">
    <property type="entry name" value="Fibronectin type III"/>
    <property type="match status" value="1"/>
</dbReference>
<evidence type="ECO:0000256" key="16">
    <source>
        <dbReference type="ARBA" id="ARBA00023203"/>
    </source>
</evidence>
<evidence type="ECO:0000256" key="18">
    <source>
        <dbReference type="ARBA" id="ARBA00023303"/>
    </source>
</evidence>